<evidence type="ECO:0000313" key="1">
    <source>
        <dbReference type="EMBL" id="KAJ9634623.1"/>
    </source>
</evidence>
<reference evidence="1" key="1">
    <citation type="submission" date="2022-10" db="EMBL/GenBank/DDBJ databases">
        <title>Culturing micro-colonial fungi from biological soil crusts in the Mojave desert and describing Neophaeococcomyces mojavensis, and introducing the new genera and species Taxawa tesnikishii.</title>
        <authorList>
            <person name="Kurbessoian T."/>
            <person name="Stajich J.E."/>
        </authorList>
    </citation>
    <scope>NUCLEOTIDE SEQUENCE</scope>
    <source>
        <strain evidence="1">JES_115</strain>
    </source>
</reference>
<organism evidence="1 2">
    <name type="scientific">Coniosporium tulheliwenetii</name>
    <dbReference type="NCBI Taxonomy" id="3383036"/>
    <lineage>
        <taxon>Eukaryota</taxon>
        <taxon>Fungi</taxon>
        <taxon>Dikarya</taxon>
        <taxon>Ascomycota</taxon>
        <taxon>Pezizomycotina</taxon>
        <taxon>Dothideomycetes</taxon>
        <taxon>Dothideomycetes incertae sedis</taxon>
        <taxon>Coniosporium</taxon>
    </lineage>
</organism>
<protein>
    <submittedName>
        <fullName evidence="1">Uncharacterized protein</fullName>
    </submittedName>
</protein>
<name>A0ACC2YHA6_9PEZI</name>
<dbReference type="EMBL" id="JAPDRP010000031">
    <property type="protein sequence ID" value="KAJ9634623.1"/>
    <property type="molecule type" value="Genomic_DNA"/>
</dbReference>
<accession>A0ACC2YHA6</accession>
<sequence>MASADPWDEIWRSVRESQAKLREALASGSMATEDEIEIRAELADLLLQKFEDQSIPTDLYDAIQHVKTVIRRLGNPSAERAKHLDKLSYMKMSAFGITNSMRTLDESIAHAKQAKAEAEPTNDPILCKIYHNLGYSLSHRAQLAGTDADLDEAITCGWQVLRLAQPSSTEYESTVTNLAVRLDLWYRRHHKAADSEEAMALIDQQLKRHPPGTPQHGAALMVRGEVAYENFKHTDDMEDLDKALLQCEQGLALMPERHEKRVDALRKIALLYQCKHKRTTNPSDMRRALEYSGLMLNSTPAGHPIRVNFVVQHLFLLKESLALCHSMSEVQDAIKQAEPLRNEVPEGHTKRHSSGLFIDDLLARRYILSRQLSDLRGVVSHALQTCYEYSDSRDKTQPSVNTSPLYNLSSCLVKFDEATPDSPAKSQALEKMYQYFCSAYESKQLLNGLTSMQLEHGEEFNALIRHLQSAHPPSEEEIKQAMDEQFQERKKSLRQGWQPNSLAVSQGRLRILEGSAYSDGQLTSPKKLNKWLNNCYHNHGELCNSVRSDTRCASDIPLILIDVLDRCLVSATSAEKYFTLSYVWGKADMPRTLKSNVRQRLQKHSLIPSKTRKLPLTFEDAMLLVQLLGERYLWIDSLCIVQDDVEQKHREIHRMDIVYSKAFATIVAMHGADANAGLPGLRPNTRPPQQTESIWVSGRSPDLERNTSPGTEKITMVSTPSPLDFILEVSAWGSRGWILQERLLSRRHVYFSSSYVYFQCSQETLCEITLEGPAERFGEPHASRTFAKENPLTHLKQIADVSEDERMRRVFEVYKKLVEMYTVRKLSFPSDIINAFSGMLSILIEYFESSWVGPVEYRLPHSQGEPLPSPQIDVFYTHHHGRLHGINARRASAKLKPEFEQTNVSGPDFGPSVLQFWADAVDASLFHFLRDTAPDYLSKQDHIHTQGQQAVLRLQDKRGRHCGLWFNNGNDRLWQGGAMQMPELGREKQKPRELVAISRLGDVYKRREGPSRVEGEIELFDEHEFPATGPGSGMVNVLVIEWDCEVAERIAVARIHVRAWEEAAPRRKHIRLA</sequence>
<gene>
    <name evidence="1" type="ORF">H2199_008908</name>
</gene>
<keyword evidence="2" id="KW-1185">Reference proteome</keyword>
<dbReference type="Proteomes" id="UP001172680">
    <property type="component" value="Unassembled WGS sequence"/>
</dbReference>
<evidence type="ECO:0000313" key="2">
    <source>
        <dbReference type="Proteomes" id="UP001172680"/>
    </source>
</evidence>
<comment type="caution">
    <text evidence="1">The sequence shown here is derived from an EMBL/GenBank/DDBJ whole genome shotgun (WGS) entry which is preliminary data.</text>
</comment>
<proteinExistence type="predicted"/>